<reference evidence="2" key="2">
    <citation type="submission" date="2020-05" db="UniProtKB">
        <authorList>
            <consortium name="EnsemblMetazoa"/>
        </authorList>
    </citation>
    <scope>IDENTIFICATION</scope>
    <source>
        <strain evidence="2">wikel</strain>
    </source>
</reference>
<dbReference type="GO" id="GO:0004222">
    <property type="term" value="F:metalloendopeptidase activity"/>
    <property type="evidence" value="ECO:0007669"/>
    <property type="project" value="InterPro"/>
</dbReference>
<reference evidence="1 3" key="1">
    <citation type="submission" date="2008-03" db="EMBL/GenBank/DDBJ databases">
        <title>Annotation of Ixodes scapularis.</title>
        <authorList>
            <consortium name="Ixodes scapularis Genome Project Consortium"/>
            <person name="Caler E."/>
            <person name="Hannick L.I."/>
            <person name="Bidwell S."/>
            <person name="Joardar V."/>
            <person name="Thiagarajan M."/>
            <person name="Amedeo P."/>
            <person name="Galinsky K.J."/>
            <person name="Schobel S."/>
            <person name="Inman J."/>
            <person name="Hostetler J."/>
            <person name="Miller J."/>
            <person name="Hammond M."/>
            <person name="Megy K."/>
            <person name="Lawson D."/>
            <person name="Kodira C."/>
            <person name="Sutton G."/>
            <person name="Meyer J."/>
            <person name="Hill C.A."/>
            <person name="Birren B."/>
            <person name="Nene V."/>
            <person name="Collins F."/>
            <person name="Alarcon-Chaidez F."/>
            <person name="Wikel S."/>
            <person name="Strausberg R."/>
        </authorList>
    </citation>
    <scope>NUCLEOTIDE SEQUENCE [LARGE SCALE GENOMIC DNA]</scope>
    <source>
        <strain evidence="3">Wikel</strain>
        <strain evidence="1">Wikel colony</strain>
    </source>
</reference>
<dbReference type="EMBL" id="ABJB010808382">
    <property type="status" value="NOT_ANNOTATED_CDS"/>
    <property type="molecule type" value="Genomic_DNA"/>
</dbReference>
<dbReference type="InterPro" id="IPR000718">
    <property type="entry name" value="Peptidase_M13"/>
</dbReference>
<dbReference type="HOGENOM" id="CLU_1191035_0_0_1"/>
<dbReference type="VEuPathDB" id="VectorBase:ISCI007111"/>
<dbReference type="OrthoDB" id="10294171at2759"/>
<dbReference type="EnsemblMetazoa" id="ISCW007111-RA">
    <property type="protein sequence ID" value="ISCW007111-PA"/>
    <property type="gene ID" value="ISCW007111"/>
</dbReference>
<dbReference type="GO" id="GO:0006508">
    <property type="term" value="P:proteolysis"/>
    <property type="evidence" value="ECO:0007669"/>
    <property type="project" value="InterPro"/>
</dbReference>
<proteinExistence type="predicted"/>
<dbReference type="SUPFAM" id="SSF55486">
    <property type="entry name" value="Metalloproteases ('zincins'), catalytic domain"/>
    <property type="match status" value="1"/>
</dbReference>
<dbReference type="Gene3D" id="1.10.1380.10">
    <property type="entry name" value="Neutral endopeptidase , domain2"/>
    <property type="match status" value="1"/>
</dbReference>
<evidence type="ECO:0000313" key="3">
    <source>
        <dbReference type="Proteomes" id="UP000001555"/>
    </source>
</evidence>
<dbReference type="VEuPathDB" id="VectorBase:ISCP_025701"/>
<evidence type="ECO:0000313" key="1">
    <source>
        <dbReference type="EMBL" id="EEC11090.1"/>
    </source>
</evidence>
<dbReference type="AlphaFoldDB" id="B7PWW8"/>
<sequence length="233" mass="25576">MATVSPQTNEEKLQLSALTEMVNTTRLILSYPEGIESQAALDNKLSSFPENSRVFFDNYLNAVVANRKMRRQINRLLLDSGRGQRVITYDAVQRRLALPAEFLLPPLYAADSFLAANYGTLGTEVSIALWRGVTTATMKDHGGLYVGALLEHHAKRFGCNLESHDDIIVAVAGEVVAEGFATCVREMSTVPSVADLKLLFLASCLPSCGSRDLRCNRATSCSVQFRQVFQCPA</sequence>
<evidence type="ECO:0000313" key="2">
    <source>
        <dbReference type="EnsemblMetazoa" id="ISCW007111-PA"/>
    </source>
</evidence>
<keyword evidence="3" id="KW-1185">Reference proteome</keyword>
<dbReference type="EMBL" id="DS810766">
    <property type="protein sequence ID" value="EEC11090.1"/>
    <property type="molecule type" value="Genomic_DNA"/>
</dbReference>
<dbReference type="InParanoid" id="B7PWW8"/>
<name>B7PWW8_IXOSC</name>
<dbReference type="InterPro" id="IPR042089">
    <property type="entry name" value="Peptidase_M13_dom_2"/>
</dbReference>
<dbReference type="PaxDb" id="6945-B7PWW8"/>
<dbReference type="VEuPathDB" id="VectorBase:ISCW007111"/>
<organism>
    <name type="scientific">Ixodes scapularis</name>
    <name type="common">Black-legged tick</name>
    <name type="synonym">Deer tick</name>
    <dbReference type="NCBI Taxonomy" id="6945"/>
    <lineage>
        <taxon>Eukaryota</taxon>
        <taxon>Metazoa</taxon>
        <taxon>Ecdysozoa</taxon>
        <taxon>Arthropoda</taxon>
        <taxon>Chelicerata</taxon>
        <taxon>Arachnida</taxon>
        <taxon>Acari</taxon>
        <taxon>Parasitiformes</taxon>
        <taxon>Ixodida</taxon>
        <taxon>Ixodoidea</taxon>
        <taxon>Ixodidae</taxon>
        <taxon>Ixodinae</taxon>
        <taxon>Ixodes</taxon>
    </lineage>
</organism>
<gene>
    <name evidence="1" type="ORF">IscW_ISCW007111</name>
</gene>
<dbReference type="PROSITE" id="PS51885">
    <property type="entry name" value="NEPRILYSIN"/>
    <property type="match status" value="1"/>
</dbReference>
<protein>
    <submittedName>
        <fullName evidence="1 2">Uncharacterized protein</fullName>
    </submittedName>
</protein>
<accession>B7PWW8</accession>
<dbReference type="Gene3D" id="3.40.390.10">
    <property type="entry name" value="Collagenase (Catalytic Domain)"/>
    <property type="match status" value="1"/>
</dbReference>
<dbReference type="InterPro" id="IPR024079">
    <property type="entry name" value="MetalloPept_cat_dom_sf"/>
</dbReference>
<dbReference type="Proteomes" id="UP000001555">
    <property type="component" value="Unassembled WGS sequence"/>
</dbReference>